<dbReference type="HOGENOM" id="CLU_039755_3_0_1"/>
<feature type="region of interest" description="Disordered" evidence="1">
    <location>
        <begin position="359"/>
        <end position="382"/>
    </location>
</feature>
<feature type="region of interest" description="Disordered" evidence="1">
    <location>
        <begin position="82"/>
        <end position="150"/>
    </location>
</feature>
<keyword evidence="3" id="KW-1185">Reference proteome</keyword>
<dbReference type="OMA" id="ADVFWGK"/>
<organism evidence="2 3">
    <name type="scientific">Trichophyton interdigitale (strain MR816)</name>
    <dbReference type="NCBI Taxonomy" id="1215338"/>
    <lineage>
        <taxon>Eukaryota</taxon>
        <taxon>Fungi</taxon>
        <taxon>Dikarya</taxon>
        <taxon>Ascomycota</taxon>
        <taxon>Pezizomycotina</taxon>
        <taxon>Eurotiomycetes</taxon>
        <taxon>Eurotiomycetidae</taxon>
        <taxon>Onygenales</taxon>
        <taxon>Arthrodermataceae</taxon>
        <taxon>Trichophyton</taxon>
    </lineage>
</organism>
<dbReference type="OrthoDB" id="5416097at2759"/>
<feature type="compositionally biased region" description="Low complexity" evidence="1">
    <location>
        <begin position="86"/>
        <end position="97"/>
    </location>
</feature>
<evidence type="ECO:0000313" key="3">
    <source>
        <dbReference type="Proteomes" id="UP000024533"/>
    </source>
</evidence>
<sequence>METQGGGLNAEFRSERRLQLLASLQELLDNIHPGGIPSAIWACFWLADLERLEALIEPGGRDELFLLLGTDVGPIVREWSQREYPASRSPSPSASRSTFVSHRGSPGESDPVRRSALEKQAGLYQEDTEDDSGKQPISQPATPHAKRLCQDSDNQLTSVQMRCRYRDQSRCIITKSLDPVDVAYIFPYSMRRSLAGDNQHHLFWALLRYFWTESRINAWTTAAFPAGSLDVVENVLCFAPTMYGWYSKGLVALQSIRQSEDKKEFTIKFYWLPLRKSAKNMSLLTNPTIPEDLVGIDGDYRAWNVRTGEEIASGQEIVLTTSDPENLSLPGWDLLELQWTLQRLTALSGAADAFPDAVEEDDSSGILWGDDASSPGQGIEPP</sequence>
<evidence type="ECO:0000256" key="1">
    <source>
        <dbReference type="SAM" id="MobiDB-lite"/>
    </source>
</evidence>
<protein>
    <submittedName>
        <fullName evidence="2">Uncharacterized protein</fullName>
    </submittedName>
</protein>
<evidence type="ECO:0000313" key="2">
    <source>
        <dbReference type="EMBL" id="KDB24469.1"/>
    </source>
</evidence>
<name>A0A059J9J1_TRIIM</name>
<dbReference type="Proteomes" id="UP000024533">
    <property type="component" value="Unassembled WGS sequence"/>
</dbReference>
<gene>
    <name evidence="2" type="ORF">H109_03665</name>
</gene>
<comment type="caution">
    <text evidence="2">The sequence shown here is derived from an EMBL/GenBank/DDBJ whole genome shotgun (WGS) entry which is preliminary data.</text>
</comment>
<dbReference type="EMBL" id="AOKY01000257">
    <property type="protein sequence ID" value="KDB24469.1"/>
    <property type="molecule type" value="Genomic_DNA"/>
</dbReference>
<reference evidence="2 3" key="1">
    <citation type="submission" date="2014-02" db="EMBL/GenBank/DDBJ databases">
        <title>The Genome Sequence of Trichophyton interdigitale MR816.</title>
        <authorList>
            <consortium name="The Broad Institute Genomics Platform"/>
            <person name="Cuomo C.A."/>
            <person name="White T.C."/>
            <person name="Graser Y."/>
            <person name="Martinez-Rossi N."/>
            <person name="Heitman J."/>
            <person name="Young S.K."/>
            <person name="Zeng Q."/>
            <person name="Gargeya S."/>
            <person name="Abouelleil A."/>
            <person name="Alvarado L."/>
            <person name="Chapman S.B."/>
            <person name="Gainer-Dewar J."/>
            <person name="Goldberg J."/>
            <person name="Griggs A."/>
            <person name="Gujja S."/>
            <person name="Hansen M."/>
            <person name="Howarth C."/>
            <person name="Imamovic A."/>
            <person name="Larimer J."/>
            <person name="Martinez D."/>
            <person name="Murphy C."/>
            <person name="Pearson M.D."/>
            <person name="Persinoti G."/>
            <person name="Poon T."/>
            <person name="Priest M."/>
            <person name="Roberts A.D."/>
            <person name="Saif S."/>
            <person name="Shea T.D."/>
            <person name="Sykes S.N."/>
            <person name="Wortman J."/>
            <person name="Nusbaum C."/>
            <person name="Birren B."/>
        </authorList>
    </citation>
    <scope>NUCLEOTIDE SEQUENCE [LARGE SCALE GENOMIC DNA]</scope>
    <source>
        <strain evidence="2 3">MR816</strain>
    </source>
</reference>
<proteinExistence type="predicted"/>
<dbReference type="AlphaFoldDB" id="A0A059J9J1"/>
<accession>A0A059J9J1</accession>